<keyword evidence="4" id="KW-0411">Iron-sulfur</keyword>
<dbReference type="Gene3D" id="1.10.150.120">
    <property type="entry name" value="[2Fe-2S]-binding domain"/>
    <property type="match status" value="1"/>
</dbReference>
<dbReference type="PANTHER" id="PTHR44379">
    <property type="entry name" value="OXIDOREDUCTASE WITH IRON-SULFUR SUBUNIT"/>
    <property type="match status" value="1"/>
</dbReference>
<evidence type="ECO:0000256" key="1">
    <source>
        <dbReference type="ARBA" id="ARBA00022714"/>
    </source>
</evidence>
<dbReference type="EMBL" id="BMMU01000026">
    <property type="protein sequence ID" value="GGJ56955.1"/>
    <property type="molecule type" value="Genomic_DNA"/>
</dbReference>
<keyword evidence="3" id="KW-0408">Iron</keyword>
<dbReference type="InterPro" id="IPR036010">
    <property type="entry name" value="2Fe-2S_ferredoxin-like_sf"/>
</dbReference>
<dbReference type="Proteomes" id="UP000625682">
    <property type="component" value="Unassembled WGS sequence"/>
</dbReference>
<comment type="caution">
    <text evidence="7">The sequence shown here is derived from an EMBL/GenBank/DDBJ whole genome shotgun (WGS) entry which is preliminary data.</text>
</comment>
<dbReference type="GO" id="GO:0046872">
    <property type="term" value="F:metal ion binding"/>
    <property type="evidence" value="ECO:0007669"/>
    <property type="project" value="UniProtKB-KW"/>
</dbReference>
<keyword evidence="1" id="KW-0001">2Fe-2S</keyword>
<sequence length="189" mass="20304">MPSHTFTVNGKSVTVDAPDDLPLLWVLRDLLGVRGPKYGCGIDICKARTSHLDGEAVNPCVVPVAEATGREVTTIEGLADGDRLHPAQEAWLEQDMAQRGFCQPGQIMAAVALLKRTKNPTDADIDAIANVCRCGTHFRIREAIKSAPPPGWGDGGPHGHRRRASTSPGRCSARCMACRRANSSCVQRP</sequence>
<evidence type="ECO:0000256" key="5">
    <source>
        <dbReference type="SAM" id="MobiDB-lite"/>
    </source>
</evidence>
<keyword evidence="8" id="KW-1185">Reference proteome</keyword>
<dbReference type="InterPro" id="IPR012675">
    <property type="entry name" value="Beta-grasp_dom_sf"/>
</dbReference>
<dbReference type="SUPFAM" id="SSF54292">
    <property type="entry name" value="2Fe-2S ferredoxin-like"/>
    <property type="match status" value="1"/>
</dbReference>
<evidence type="ECO:0000256" key="2">
    <source>
        <dbReference type="ARBA" id="ARBA00022723"/>
    </source>
</evidence>
<dbReference type="Pfam" id="PF01799">
    <property type="entry name" value="Fer2_2"/>
    <property type="match status" value="1"/>
</dbReference>
<dbReference type="SUPFAM" id="SSF47741">
    <property type="entry name" value="CO dehydrogenase ISP C-domain like"/>
    <property type="match status" value="1"/>
</dbReference>
<dbReference type="GO" id="GO:0051537">
    <property type="term" value="F:2 iron, 2 sulfur cluster binding"/>
    <property type="evidence" value="ECO:0007669"/>
    <property type="project" value="UniProtKB-KW"/>
</dbReference>
<name>A0A917LB88_9ACTN</name>
<gene>
    <name evidence="7" type="ORF">GCM10012282_62620</name>
</gene>
<keyword evidence="2" id="KW-0479">Metal-binding</keyword>
<organism evidence="7 8">
    <name type="scientific">Streptomyces lacrimifluminis</name>
    <dbReference type="NCBI Taxonomy" id="1500077"/>
    <lineage>
        <taxon>Bacteria</taxon>
        <taxon>Bacillati</taxon>
        <taxon>Actinomycetota</taxon>
        <taxon>Actinomycetes</taxon>
        <taxon>Kitasatosporales</taxon>
        <taxon>Streptomycetaceae</taxon>
        <taxon>Streptomyces</taxon>
    </lineage>
</organism>
<dbReference type="GO" id="GO:0016491">
    <property type="term" value="F:oxidoreductase activity"/>
    <property type="evidence" value="ECO:0007669"/>
    <property type="project" value="InterPro"/>
</dbReference>
<dbReference type="PANTHER" id="PTHR44379:SF2">
    <property type="entry name" value="BLR6218 PROTEIN"/>
    <property type="match status" value="1"/>
</dbReference>
<dbReference type="InterPro" id="IPR036884">
    <property type="entry name" value="2Fe-2S-bd_dom_sf"/>
</dbReference>
<protein>
    <submittedName>
        <fullName evidence="7">Isoquinoline 1-oxidoreductase subunit alpha</fullName>
    </submittedName>
</protein>
<evidence type="ECO:0000259" key="6">
    <source>
        <dbReference type="Pfam" id="PF01799"/>
    </source>
</evidence>
<reference evidence="7" key="1">
    <citation type="journal article" date="2014" name="Int. J. Syst. Evol. Microbiol.">
        <title>Complete genome sequence of Corynebacterium casei LMG S-19264T (=DSM 44701T), isolated from a smear-ripened cheese.</title>
        <authorList>
            <consortium name="US DOE Joint Genome Institute (JGI-PGF)"/>
            <person name="Walter F."/>
            <person name="Albersmeier A."/>
            <person name="Kalinowski J."/>
            <person name="Ruckert C."/>
        </authorList>
    </citation>
    <scope>NUCLEOTIDE SEQUENCE</scope>
    <source>
        <strain evidence="7">CGMCC 4.7272</strain>
    </source>
</reference>
<dbReference type="InterPro" id="IPR051452">
    <property type="entry name" value="Diverse_Oxidoreductases"/>
</dbReference>
<dbReference type="Gene3D" id="3.10.20.30">
    <property type="match status" value="1"/>
</dbReference>
<feature type="region of interest" description="Disordered" evidence="5">
    <location>
        <begin position="145"/>
        <end position="169"/>
    </location>
</feature>
<evidence type="ECO:0000313" key="8">
    <source>
        <dbReference type="Proteomes" id="UP000625682"/>
    </source>
</evidence>
<accession>A0A917LB88</accession>
<reference evidence="7" key="2">
    <citation type="submission" date="2020-09" db="EMBL/GenBank/DDBJ databases">
        <authorList>
            <person name="Sun Q."/>
            <person name="Zhou Y."/>
        </authorList>
    </citation>
    <scope>NUCLEOTIDE SEQUENCE</scope>
    <source>
        <strain evidence="7">CGMCC 4.7272</strain>
    </source>
</reference>
<dbReference type="AlphaFoldDB" id="A0A917LB88"/>
<dbReference type="InterPro" id="IPR002888">
    <property type="entry name" value="2Fe-2S-bd"/>
</dbReference>
<evidence type="ECO:0000313" key="7">
    <source>
        <dbReference type="EMBL" id="GGJ56955.1"/>
    </source>
</evidence>
<feature type="domain" description="[2Fe-2S]-binding" evidence="6">
    <location>
        <begin position="74"/>
        <end position="145"/>
    </location>
</feature>
<proteinExistence type="predicted"/>
<evidence type="ECO:0000256" key="4">
    <source>
        <dbReference type="ARBA" id="ARBA00023014"/>
    </source>
</evidence>
<evidence type="ECO:0000256" key="3">
    <source>
        <dbReference type="ARBA" id="ARBA00023004"/>
    </source>
</evidence>